<feature type="non-terminal residue" evidence="1">
    <location>
        <position position="60"/>
    </location>
</feature>
<dbReference type="InterPro" id="IPR016162">
    <property type="entry name" value="Ald_DH_N"/>
</dbReference>
<evidence type="ECO:0000313" key="2">
    <source>
        <dbReference type="Proteomes" id="UP001163046"/>
    </source>
</evidence>
<evidence type="ECO:0000313" key="1">
    <source>
        <dbReference type="EMBL" id="KAJ7369269.1"/>
    </source>
</evidence>
<keyword evidence="1" id="KW-0560">Oxidoreductase</keyword>
<dbReference type="Gene3D" id="3.40.605.10">
    <property type="entry name" value="Aldehyde Dehydrogenase, Chain A, domain 1"/>
    <property type="match status" value="1"/>
</dbReference>
<dbReference type="EMBL" id="MU827127">
    <property type="protein sequence ID" value="KAJ7369269.1"/>
    <property type="molecule type" value="Genomic_DNA"/>
</dbReference>
<accession>A0A9X0CPZ2</accession>
<sequence length="60" mass="6806">MRARLPCPGWFVRGMALFRSSGYIGGKWQDCEATFPVYNPATGEELGRVADMEEKKLKRP</sequence>
<protein>
    <submittedName>
        <fullName evidence="1">Succinate-semialdehyde dehydrogenase, mitochondrial</fullName>
        <ecNumber evidence="1">1.2.1.24</ecNumber>
    </submittedName>
</protein>
<dbReference type="EC" id="1.2.1.24" evidence="1"/>
<keyword evidence="2" id="KW-1185">Reference proteome</keyword>
<proteinExistence type="predicted"/>
<organism evidence="1 2">
    <name type="scientific">Desmophyllum pertusum</name>
    <dbReference type="NCBI Taxonomy" id="174260"/>
    <lineage>
        <taxon>Eukaryota</taxon>
        <taxon>Metazoa</taxon>
        <taxon>Cnidaria</taxon>
        <taxon>Anthozoa</taxon>
        <taxon>Hexacorallia</taxon>
        <taxon>Scleractinia</taxon>
        <taxon>Caryophylliina</taxon>
        <taxon>Caryophylliidae</taxon>
        <taxon>Desmophyllum</taxon>
    </lineage>
</organism>
<comment type="caution">
    <text evidence="1">The sequence shown here is derived from an EMBL/GenBank/DDBJ whole genome shotgun (WGS) entry which is preliminary data.</text>
</comment>
<dbReference type="InterPro" id="IPR016161">
    <property type="entry name" value="Ald_DH/histidinol_DH"/>
</dbReference>
<dbReference type="OrthoDB" id="310895at2759"/>
<dbReference type="GO" id="GO:0004777">
    <property type="term" value="F:succinate-semialdehyde dehydrogenase (NAD+) activity"/>
    <property type="evidence" value="ECO:0007669"/>
    <property type="project" value="UniProtKB-EC"/>
</dbReference>
<name>A0A9X0CPZ2_9CNID</name>
<dbReference type="Proteomes" id="UP001163046">
    <property type="component" value="Unassembled WGS sequence"/>
</dbReference>
<dbReference type="SUPFAM" id="SSF53720">
    <property type="entry name" value="ALDH-like"/>
    <property type="match status" value="1"/>
</dbReference>
<dbReference type="AlphaFoldDB" id="A0A9X0CPZ2"/>
<gene>
    <name evidence="1" type="primary">ALDH5A1_5</name>
    <name evidence="1" type="ORF">OS493_040165</name>
</gene>
<reference evidence="1" key="1">
    <citation type="submission" date="2023-01" db="EMBL/GenBank/DDBJ databases">
        <title>Genome assembly of the deep-sea coral Lophelia pertusa.</title>
        <authorList>
            <person name="Herrera S."/>
            <person name="Cordes E."/>
        </authorList>
    </citation>
    <scope>NUCLEOTIDE SEQUENCE</scope>
    <source>
        <strain evidence="1">USNM1676648</strain>
        <tissue evidence="1">Polyp</tissue>
    </source>
</reference>